<comment type="caution">
    <text evidence="1">The sequence shown here is derived from an EMBL/GenBank/DDBJ whole genome shotgun (WGS) entry which is preliminary data.</text>
</comment>
<evidence type="ECO:0000313" key="1">
    <source>
        <dbReference type="EMBL" id="NMD88367.1"/>
    </source>
</evidence>
<dbReference type="AlphaFoldDB" id="A0A848B2A8"/>
<organism evidence="1 2">
    <name type="scientific">Victivallis vadensis</name>
    <dbReference type="NCBI Taxonomy" id="172901"/>
    <lineage>
        <taxon>Bacteria</taxon>
        <taxon>Pseudomonadati</taxon>
        <taxon>Lentisphaerota</taxon>
        <taxon>Lentisphaeria</taxon>
        <taxon>Victivallales</taxon>
        <taxon>Victivallaceae</taxon>
        <taxon>Victivallis</taxon>
    </lineage>
</organism>
<sequence length="58" mass="6755">MAQYQALVEYKRIAKGTTSVHNMKEFVYVGMKNVQLAKGKIKSKYPNDKIMFVNVTWK</sequence>
<name>A0A848B2A8_9BACT</name>
<evidence type="ECO:0000313" key="2">
    <source>
        <dbReference type="Proteomes" id="UP000576225"/>
    </source>
</evidence>
<protein>
    <submittedName>
        <fullName evidence="1">Uncharacterized protein</fullName>
    </submittedName>
</protein>
<accession>A0A848B2A8</accession>
<dbReference type="Proteomes" id="UP000576225">
    <property type="component" value="Unassembled WGS sequence"/>
</dbReference>
<dbReference type="EMBL" id="JABAEW010000044">
    <property type="protein sequence ID" value="NMD88367.1"/>
    <property type="molecule type" value="Genomic_DNA"/>
</dbReference>
<gene>
    <name evidence="1" type="ORF">HF882_17410</name>
</gene>
<proteinExistence type="predicted"/>
<dbReference type="RefSeq" id="WP_158703799.1">
    <property type="nucleotide sequence ID" value="NZ_JABAEW010000044.1"/>
</dbReference>
<reference evidence="1 2" key="1">
    <citation type="submission" date="2020-04" db="EMBL/GenBank/DDBJ databases">
        <authorList>
            <person name="Hitch T.C.A."/>
            <person name="Wylensek D."/>
            <person name="Clavel T."/>
        </authorList>
    </citation>
    <scope>NUCLEOTIDE SEQUENCE [LARGE SCALE GENOMIC DNA]</scope>
    <source>
        <strain evidence="1 2">COR2-253-APC-1A</strain>
    </source>
</reference>